<dbReference type="AlphaFoldDB" id="A0A9D1KC50"/>
<organism evidence="1 2">
    <name type="scientific">Candidatus Caccoplasma intestinavium</name>
    <dbReference type="NCBI Taxonomy" id="2840716"/>
    <lineage>
        <taxon>Bacteria</taxon>
        <taxon>Pseudomonadati</taxon>
        <taxon>Bacteroidota</taxon>
        <taxon>Bacteroidia</taxon>
        <taxon>Bacteroidales</taxon>
        <taxon>Bacteroidaceae</taxon>
        <taxon>Bacteroidaceae incertae sedis</taxon>
        <taxon>Candidatus Caccoplasma</taxon>
    </lineage>
</organism>
<dbReference type="PANTHER" id="PTHR36451:SF1">
    <property type="entry name" value="OMEGA-HYDROXY-BETA-DIHYDROMENAQUINONE-9 SULFOTRANSFERASE STF3"/>
    <property type="match status" value="1"/>
</dbReference>
<dbReference type="EMBL" id="DVKT01000022">
    <property type="protein sequence ID" value="HIT39013.1"/>
    <property type="molecule type" value="Genomic_DNA"/>
</dbReference>
<sequence>MGFNFQKLPVNTLIGADWKTFHEVTAGRKIDKGYKTKYHLTKALCRILSLTNGIENRRYNKRLADKSIENAPVFILGHWRSGTTFVHNVLSQDKQFGYNTTYQTVFPHMMLFGQPVFKKMAAMAIPKKRPTDNMELKADQPQEEEFALVNMSPYTFYNFWFYPHYTQEYSKKYLLFEDATRDEIEKFKKTFERLIKISLWNTRGERFLSKNPPHTGRIKTLLEMFPDAKFIYLMRNPYTVFESTRNFFTNTIQPLKLQDISEKEIVDNIIKVYTDLYFRYQEDKKLIPEGNLIEIKFEDFEQNSLEMTQKIYETLSLPGFEKARPQIEAYINGKKGYKKNKYNYDPETVHIVEENWDFALKDWGYKL</sequence>
<dbReference type="Gene3D" id="3.40.50.300">
    <property type="entry name" value="P-loop containing nucleotide triphosphate hydrolases"/>
    <property type="match status" value="1"/>
</dbReference>
<dbReference type="PANTHER" id="PTHR36451">
    <property type="entry name" value="PAPS-DEPENDENT SULFOTRANSFERASE STF3"/>
    <property type="match status" value="1"/>
</dbReference>
<evidence type="ECO:0000313" key="1">
    <source>
        <dbReference type="EMBL" id="HIT39013.1"/>
    </source>
</evidence>
<dbReference type="Pfam" id="PF13469">
    <property type="entry name" value="Sulfotransfer_3"/>
    <property type="match status" value="1"/>
</dbReference>
<gene>
    <name evidence="1" type="ORF">IAD06_03095</name>
</gene>
<name>A0A9D1KC50_9BACT</name>
<evidence type="ECO:0000313" key="2">
    <source>
        <dbReference type="Proteomes" id="UP000886722"/>
    </source>
</evidence>
<accession>A0A9D1KC50</accession>
<protein>
    <submittedName>
        <fullName evidence="1">Sulfotransferase</fullName>
    </submittedName>
</protein>
<proteinExistence type="predicted"/>
<comment type="caution">
    <text evidence="1">The sequence shown here is derived from an EMBL/GenBank/DDBJ whole genome shotgun (WGS) entry which is preliminary data.</text>
</comment>
<dbReference type="Proteomes" id="UP000886722">
    <property type="component" value="Unassembled WGS sequence"/>
</dbReference>
<reference evidence="1" key="1">
    <citation type="submission" date="2020-10" db="EMBL/GenBank/DDBJ databases">
        <authorList>
            <person name="Gilroy R."/>
        </authorList>
    </citation>
    <scope>NUCLEOTIDE SEQUENCE</scope>
    <source>
        <strain evidence="1">21143</strain>
    </source>
</reference>
<dbReference type="InterPro" id="IPR052736">
    <property type="entry name" value="Stf3_sulfotransferase"/>
</dbReference>
<dbReference type="InterPro" id="IPR027417">
    <property type="entry name" value="P-loop_NTPase"/>
</dbReference>
<dbReference type="SUPFAM" id="SSF52540">
    <property type="entry name" value="P-loop containing nucleoside triphosphate hydrolases"/>
    <property type="match status" value="1"/>
</dbReference>
<reference evidence="1" key="2">
    <citation type="journal article" date="2021" name="PeerJ">
        <title>Extensive microbial diversity within the chicken gut microbiome revealed by metagenomics and culture.</title>
        <authorList>
            <person name="Gilroy R."/>
            <person name="Ravi A."/>
            <person name="Getino M."/>
            <person name="Pursley I."/>
            <person name="Horton D.L."/>
            <person name="Alikhan N.F."/>
            <person name="Baker D."/>
            <person name="Gharbi K."/>
            <person name="Hall N."/>
            <person name="Watson M."/>
            <person name="Adriaenssens E.M."/>
            <person name="Foster-Nyarko E."/>
            <person name="Jarju S."/>
            <person name="Secka A."/>
            <person name="Antonio M."/>
            <person name="Oren A."/>
            <person name="Chaudhuri R.R."/>
            <person name="La Ragione R."/>
            <person name="Hildebrand F."/>
            <person name="Pallen M.J."/>
        </authorList>
    </citation>
    <scope>NUCLEOTIDE SEQUENCE</scope>
    <source>
        <strain evidence="1">21143</strain>
    </source>
</reference>